<dbReference type="AlphaFoldDB" id="A0A1W1D9X5"/>
<dbReference type="PANTHER" id="PTHR30035:SF3">
    <property type="entry name" value="INTERMEMBRANE PHOSPHOLIPID TRANSPORT SYSTEM LIPOPROTEIN MLAA"/>
    <property type="match status" value="1"/>
</dbReference>
<evidence type="ECO:0000256" key="1">
    <source>
        <dbReference type="ARBA" id="ARBA00022729"/>
    </source>
</evidence>
<keyword evidence="1" id="KW-0732">Signal</keyword>
<organism evidence="2">
    <name type="scientific">hydrothermal vent metagenome</name>
    <dbReference type="NCBI Taxonomy" id="652676"/>
    <lineage>
        <taxon>unclassified sequences</taxon>
        <taxon>metagenomes</taxon>
        <taxon>ecological metagenomes</taxon>
    </lineage>
</organism>
<dbReference type="GO" id="GO:0016020">
    <property type="term" value="C:membrane"/>
    <property type="evidence" value="ECO:0007669"/>
    <property type="project" value="InterPro"/>
</dbReference>
<dbReference type="PRINTS" id="PR01805">
    <property type="entry name" value="VACJLIPOPROT"/>
</dbReference>
<evidence type="ECO:0000313" key="2">
    <source>
        <dbReference type="EMBL" id="SFV77262.1"/>
    </source>
</evidence>
<dbReference type="GO" id="GO:0120010">
    <property type="term" value="P:intermembrane phospholipid transfer"/>
    <property type="evidence" value="ECO:0007669"/>
    <property type="project" value="TreeGrafter"/>
</dbReference>
<reference evidence="2" key="1">
    <citation type="submission" date="2016-10" db="EMBL/GenBank/DDBJ databases">
        <authorList>
            <person name="de Groot N.N."/>
        </authorList>
    </citation>
    <scope>NUCLEOTIDE SEQUENCE</scope>
</reference>
<gene>
    <name evidence="2" type="ORF">MNB_SUP05-4-286</name>
</gene>
<name>A0A1W1D9X5_9ZZZZ</name>
<dbReference type="PANTHER" id="PTHR30035">
    <property type="entry name" value="LIPOPROTEIN VACJ-RELATED"/>
    <property type="match status" value="1"/>
</dbReference>
<keyword evidence="2" id="KW-0449">Lipoprotein</keyword>
<sequence>MIKRVLISLLLAFNLSVNAEEVDPFEETNRSIYEFNESLDSNVLEPVSRAYKNNIPETAQKGIGNFLGNLADVSTLANQILQFKPIESAETLARILVNTTIGLGGLFDVASDMGLITEDEDFGQTMAVWGVEQGPYVVLPLLGPSTVRDGIGTYVDLTSPANMVGEIDEVGVSVINVVDKRVDLLPITDILDQSDDPYITMRSSYLQKRNNDIYDGNVPVTDDDF</sequence>
<dbReference type="InterPro" id="IPR007428">
    <property type="entry name" value="MlaA"/>
</dbReference>
<dbReference type="EMBL" id="FPHR01000020">
    <property type="protein sequence ID" value="SFV77262.1"/>
    <property type="molecule type" value="Genomic_DNA"/>
</dbReference>
<dbReference type="Pfam" id="PF04333">
    <property type="entry name" value="MlaA"/>
    <property type="match status" value="1"/>
</dbReference>
<accession>A0A1W1D9X5</accession>
<protein>
    <submittedName>
        <fullName evidence="2">VacJ-like lipoprotein</fullName>
    </submittedName>
</protein>
<proteinExistence type="predicted"/>